<evidence type="ECO:0000256" key="1">
    <source>
        <dbReference type="SAM" id="MobiDB-lite"/>
    </source>
</evidence>
<dbReference type="AlphaFoldDB" id="A0AAD1SHA8"/>
<accession>A0AAD1SHA8</accession>
<keyword evidence="3" id="KW-1185">Reference proteome</keyword>
<reference evidence="2" key="1">
    <citation type="submission" date="2022-03" db="EMBL/GenBank/DDBJ databases">
        <authorList>
            <person name="Alioto T."/>
            <person name="Alioto T."/>
            <person name="Gomez Garrido J."/>
        </authorList>
    </citation>
    <scope>NUCLEOTIDE SEQUENCE</scope>
</reference>
<dbReference type="EMBL" id="OW240917">
    <property type="protein sequence ID" value="CAH2301588.1"/>
    <property type="molecule type" value="Genomic_DNA"/>
</dbReference>
<feature type="region of interest" description="Disordered" evidence="1">
    <location>
        <begin position="75"/>
        <end position="100"/>
    </location>
</feature>
<evidence type="ECO:0000313" key="2">
    <source>
        <dbReference type="EMBL" id="CAH2301588.1"/>
    </source>
</evidence>
<sequence>MLALLQARSERAPPVSSWPTANLYNTSHKRKKAQHAPTTKALTWTVCKPNGAISSTEVETAKEQTSTLHQPLQAMENQVPDNRKAQPQTWDSKPSTLQYRPCSNETRHRVNIFVPLPSLIGGTPWGIAIA</sequence>
<organism evidence="2 3">
    <name type="scientific">Pelobates cultripes</name>
    <name type="common">Western spadefoot toad</name>
    <dbReference type="NCBI Taxonomy" id="61616"/>
    <lineage>
        <taxon>Eukaryota</taxon>
        <taxon>Metazoa</taxon>
        <taxon>Chordata</taxon>
        <taxon>Craniata</taxon>
        <taxon>Vertebrata</taxon>
        <taxon>Euteleostomi</taxon>
        <taxon>Amphibia</taxon>
        <taxon>Batrachia</taxon>
        <taxon>Anura</taxon>
        <taxon>Pelobatoidea</taxon>
        <taxon>Pelobatidae</taxon>
        <taxon>Pelobates</taxon>
    </lineage>
</organism>
<gene>
    <name evidence="2" type="ORF">PECUL_23A027822</name>
</gene>
<proteinExistence type="predicted"/>
<name>A0AAD1SHA8_PELCU</name>
<dbReference type="Proteomes" id="UP001295444">
    <property type="component" value="Chromosome 06"/>
</dbReference>
<protein>
    <submittedName>
        <fullName evidence="2">Uncharacterized protein</fullName>
    </submittedName>
</protein>
<evidence type="ECO:0000313" key="3">
    <source>
        <dbReference type="Proteomes" id="UP001295444"/>
    </source>
</evidence>